<dbReference type="SUPFAM" id="SSF51735">
    <property type="entry name" value="NAD(P)-binding Rossmann-fold domains"/>
    <property type="match status" value="1"/>
</dbReference>
<dbReference type="PANTHER" id="PTHR43818:SF5">
    <property type="entry name" value="OXIDOREDUCTASE FAMILY PROTEIN"/>
    <property type="match status" value="1"/>
</dbReference>
<keyword evidence="4" id="KW-1185">Reference proteome</keyword>
<evidence type="ECO:0000259" key="1">
    <source>
        <dbReference type="Pfam" id="PF01408"/>
    </source>
</evidence>
<dbReference type="PROSITE" id="PS51318">
    <property type="entry name" value="TAT"/>
    <property type="match status" value="1"/>
</dbReference>
<feature type="domain" description="Gfo/Idh/MocA-like oxidoreductase bacterial type C-terminal" evidence="2">
    <location>
        <begin position="207"/>
        <end position="264"/>
    </location>
</feature>
<gene>
    <name evidence="3" type="ORF">RT717_27995</name>
</gene>
<dbReference type="Proteomes" id="UP001302349">
    <property type="component" value="Chromosome"/>
</dbReference>
<dbReference type="PANTHER" id="PTHR43818">
    <property type="entry name" value="BCDNA.GH03377"/>
    <property type="match status" value="1"/>
</dbReference>
<dbReference type="Gene3D" id="3.30.360.10">
    <property type="entry name" value="Dihydrodipicolinate Reductase, domain 2"/>
    <property type="match status" value="1"/>
</dbReference>
<dbReference type="EMBL" id="CP136051">
    <property type="protein sequence ID" value="WOK06916.1"/>
    <property type="molecule type" value="Genomic_DNA"/>
</dbReference>
<dbReference type="Pfam" id="PF19051">
    <property type="entry name" value="GFO_IDH_MocA_C2"/>
    <property type="match status" value="1"/>
</dbReference>
<dbReference type="InterPro" id="IPR043906">
    <property type="entry name" value="Gfo/Idh/MocA_OxRdtase_bact_C"/>
</dbReference>
<evidence type="ECO:0000313" key="3">
    <source>
        <dbReference type="EMBL" id="WOK06916.1"/>
    </source>
</evidence>
<proteinExistence type="predicted"/>
<reference evidence="3 4" key="1">
    <citation type="journal article" date="2023" name="Microbiol. Resour. Announc.">
        <title>Complete Genome Sequence of Imperialibacter roseus strain P4T.</title>
        <authorList>
            <person name="Tizabi D.R."/>
            <person name="Bachvaroff T."/>
            <person name="Hill R.T."/>
        </authorList>
    </citation>
    <scope>NUCLEOTIDE SEQUENCE [LARGE SCALE GENOMIC DNA]</scope>
    <source>
        <strain evidence="3 4">P4T</strain>
    </source>
</reference>
<dbReference type="Gene3D" id="3.40.50.720">
    <property type="entry name" value="NAD(P)-binding Rossmann-like Domain"/>
    <property type="match status" value="1"/>
</dbReference>
<feature type="domain" description="Gfo/Idh/MocA-like oxidoreductase N-terminal" evidence="1">
    <location>
        <begin position="42"/>
        <end position="164"/>
    </location>
</feature>
<sequence length="444" mass="48489">MSANQNRRDFLKKTTAASVGIGLLGSNGYKAFSTPASEKLVVGIMGVNSRGSALATGFTKTPEIEVAYICDVDDNAMANGLKAVANAGQKKAPKAVKDFRKILDDKGVDALVIAAPDHWHAPASLLALSAGKNVYVEKPGSHNPYEGEMVASASMKYGKVVKMGNQRRSWPFVAEALGELKNGIIGNVYLAKGWYANTRASIGYGKVAPIPTGLDYDMWQGPAPRMPYKDNLIHYNWHWFWHWGTGELLNNGTHFVDLCRLGLGVEFPTKVSSQGGRYAYKDDWQTPDTQMTLWDFAGNKTISWEGRSCNGHKLEGESAGVSFHGENGTLVIDGNSYVVYDNQDKLIKRASAETTGKPLDATGPGFDLDADHIADFYKSIKEGKTPVSDYKDSRKSVLLCHLGNISQRVGRSLNCNPENGNVIGDDEAMALWKRSYEPGWEPKV</sequence>
<dbReference type="SUPFAM" id="SSF55347">
    <property type="entry name" value="Glyceraldehyde-3-phosphate dehydrogenase-like, C-terminal domain"/>
    <property type="match status" value="1"/>
</dbReference>
<dbReference type="InterPro" id="IPR019546">
    <property type="entry name" value="TAT_signal_bac_arc"/>
</dbReference>
<protein>
    <submittedName>
        <fullName evidence="3">Gfo/Idh/MocA family oxidoreductase</fullName>
    </submittedName>
</protein>
<dbReference type="NCBIfam" id="TIGR01409">
    <property type="entry name" value="TAT_signal_seq"/>
    <property type="match status" value="1"/>
</dbReference>
<name>A0ABZ0IQD3_9BACT</name>
<dbReference type="RefSeq" id="WP_317489609.1">
    <property type="nucleotide sequence ID" value="NZ_CP136051.1"/>
</dbReference>
<dbReference type="InterPro" id="IPR050463">
    <property type="entry name" value="Gfo/Idh/MocA_oxidrdct_glycsds"/>
</dbReference>
<dbReference type="InterPro" id="IPR036291">
    <property type="entry name" value="NAD(P)-bd_dom_sf"/>
</dbReference>
<evidence type="ECO:0000259" key="2">
    <source>
        <dbReference type="Pfam" id="PF19051"/>
    </source>
</evidence>
<evidence type="ECO:0000313" key="4">
    <source>
        <dbReference type="Proteomes" id="UP001302349"/>
    </source>
</evidence>
<dbReference type="InterPro" id="IPR006311">
    <property type="entry name" value="TAT_signal"/>
</dbReference>
<organism evidence="3 4">
    <name type="scientific">Imperialibacter roseus</name>
    <dbReference type="NCBI Taxonomy" id="1324217"/>
    <lineage>
        <taxon>Bacteria</taxon>
        <taxon>Pseudomonadati</taxon>
        <taxon>Bacteroidota</taxon>
        <taxon>Cytophagia</taxon>
        <taxon>Cytophagales</taxon>
        <taxon>Flammeovirgaceae</taxon>
        <taxon>Imperialibacter</taxon>
    </lineage>
</organism>
<dbReference type="InterPro" id="IPR000683">
    <property type="entry name" value="Gfo/Idh/MocA-like_OxRdtase_N"/>
</dbReference>
<dbReference type="Pfam" id="PF01408">
    <property type="entry name" value="GFO_IDH_MocA"/>
    <property type="match status" value="1"/>
</dbReference>
<accession>A0ABZ0IQD3</accession>